<feature type="compositionally biased region" description="Polar residues" evidence="1">
    <location>
        <begin position="1"/>
        <end position="25"/>
    </location>
</feature>
<keyword evidence="4" id="KW-1185">Reference proteome</keyword>
<gene>
    <name evidence="3" type="ORF">CU098_002655</name>
</gene>
<reference evidence="3 4" key="1">
    <citation type="journal article" date="2018" name="G3 (Bethesda)">
        <title>Phylogenetic and Phylogenomic Definition of Rhizopus Species.</title>
        <authorList>
            <person name="Gryganskyi A.P."/>
            <person name="Golan J."/>
            <person name="Dolatabadi S."/>
            <person name="Mondo S."/>
            <person name="Robb S."/>
            <person name="Idnurm A."/>
            <person name="Muszewska A."/>
            <person name="Steczkiewicz K."/>
            <person name="Masonjones S."/>
            <person name="Liao H.L."/>
            <person name="Gajdeczka M.T."/>
            <person name="Anike F."/>
            <person name="Vuek A."/>
            <person name="Anishchenko I.M."/>
            <person name="Voigt K."/>
            <person name="de Hoog G.S."/>
            <person name="Smith M.E."/>
            <person name="Heitman J."/>
            <person name="Vilgalys R."/>
            <person name="Stajich J.E."/>
        </authorList>
    </citation>
    <scope>NUCLEOTIDE SEQUENCE [LARGE SCALE GENOMIC DNA]</scope>
    <source>
        <strain evidence="3 4">LSU 92-RS-03</strain>
    </source>
</reference>
<dbReference type="InterPro" id="IPR056685">
    <property type="entry name" value="DUF7783"/>
</dbReference>
<dbReference type="AlphaFoldDB" id="A0A367IK97"/>
<feature type="non-terminal residue" evidence="3">
    <location>
        <position position="1"/>
    </location>
</feature>
<evidence type="ECO:0000259" key="2">
    <source>
        <dbReference type="Pfam" id="PF25006"/>
    </source>
</evidence>
<feature type="non-terminal residue" evidence="3">
    <location>
        <position position="347"/>
    </location>
</feature>
<accession>A0A367IK97</accession>
<sequence>HWIRVTPQQSKPCFSDTNSIASRSSNEMKHPIPPPQLLPRSPSRRPSVRRIDASEPLSWTKLSSSIAIALHQLTSAAKNGQHNMYYKNSVDIVNSIRFMLMASSTIDKDSNYIKSNSTLRSHHRAMMASMSKLVLTAQTSHTAFSTDDEHQITANKLLAESSELLMMVRNFVNTCQELKVPLTHADPQWIEDEETLTSRRPSNSNRYSLQVNLAENLETMGTCIQDSAETIIKCIAFTLKKEEDNTSLSQDDRASLAALLFTHFRNLSNQTGLFLGYLEETDFSAVQQQAEMNDLKLGKQALADGLGLLFFKLQALTSEDKVNFQTSLRETESAAGSLFEPIEHICE</sequence>
<name>A0A367IK97_RHIST</name>
<evidence type="ECO:0000313" key="3">
    <source>
        <dbReference type="EMBL" id="RCH78053.1"/>
    </source>
</evidence>
<comment type="caution">
    <text evidence="3">The sequence shown here is derived from an EMBL/GenBank/DDBJ whole genome shotgun (WGS) entry which is preliminary data.</text>
</comment>
<dbReference type="STRING" id="4846.A0A367IK97"/>
<evidence type="ECO:0000256" key="1">
    <source>
        <dbReference type="SAM" id="MobiDB-lite"/>
    </source>
</evidence>
<dbReference type="Proteomes" id="UP000253551">
    <property type="component" value="Unassembled WGS sequence"/>
</dbReference>
<dbReference type="EMBL" id="PJQM01007532">
    <property type="protein sequence ID" value="RCH78053.1"/>
    <property type="molecule type" value="Genomic_DNA"/>
</dbReference>
<protein>
    <recommendedName>
        <fullName evidence="2">DUF7783 domain-containing protein</fullName>
    </recommendedName>
</protein>
<proteinExistence type="predicted"/>
<evidence type="ECO:0000313" key="4">
    <source>
        <dbReference type="Proteomes" id="UP000253551"/>
    </source>
</evidence>
<dbReference type="OrthoDB" id="546434at2759"/>
<feature type="domain" description="DUF7783" evidence="2">
    <location>
        <begin position="55"/>
        <end position="182"/>
    </location>
</feature>
<organism evidence="3 4">
    <name type="scientific">Rhizopus stolonifer</name>
    <name type="common">Rhizopus nigricans</name>
    <dbReference type="NCBI Taxonomy" id="4846"/>
    <lineage>
        <taxon>Eukaryota</taxon>
        <taxon>Fungi</taxon>
        <taxon>Fungi incertae sedis</taxon>
        <taxon>Mucoromycota</taxon>
        <taxon>Mucoromycotina</taxon>
        <taxon>Mucoromycetes</taxon>
        <taxon>Mucorales</taxon>
        <taxon>Mucorineae</taxon>
        <taxon>Rhizopodaceae</taxon>
        <taxon>Rhizopus</taxon>
    </lineage>
</organism>
<dbReference type="Pfam" id="PF25006">
    <property type="entry name" value="DUF7783"/>
    <property type="match status" value="1"/>
</dbReference>
<feature type="region of interest" description="Disordered" evidence="1">
    <location>
        <begin position="1"/>
        <end position="49"/>
    </location>
</feature>